<dbReference type="EMBL" id="OZ019909">
    <property type="protein sequence ID" value="CAK9209181.1"/>
    <property type="molecule type" value="Genomic_DNA"/>
</dbReference>
<keyword evidence="10 12" id="KW-0472">Membrane</keyword>
<evidence type="ECO:0000256" key="8">
    <source>
        <dbReference type="ARBA" id="ARBA00022946"/>
    </source>
</evidence>
<dbReference type="Pfam" id="PF04725">
    <property type="entry name" value="PsbR"/>
    <property type="match status" value="1"/>
</dbReference>
<accession>A0ABP0TZL4</accession>
<evidence type="ECO:0000256" key="11">
    <source>
        <dbReference type="ARBA" id="ARBA00023276"/>
    </source>
</evidence>
<keyword evidence="6" id="KW-0602">Photosynthesis</keyword>
<evidence type="ECO:0000256" key="4">
    <source>
        <dbReference type="ARBA" id="ARBA00018725"/>
    </source>
</evidence>
<dbReference type="InterPro" id="IPR006814">
    <property type="entry name" value="PSII_PsbR"/>
</dbReference>
<evidence type="ECO:0000256" key="9">
    <source>
        <dbReference type="ARBA" id="ARBA00023078"/>
    </source>
</evidence>
<keyword evidence="11" id="KW-0604">Photosystem II</keyword>
<keyword evidence="12" id="KW-1133">Transmembrane helix</keyword>
<gene>
    <name evidence="13" type="ORF">CSSPTR1EN2_LOCUS9555</name>
</gene>
<evidence type="ECO:0000313" key="14">
    <source>
        <dbReference type="Proteomes" id="UP001497512"/>
    </source>
</evidence>
<evidence type="ECO:0000256" key="3">
    <source>
        <dbReference type="ARBA" id="ARBA00006659"/>
    </source>
</evidence>
<protein>
    <recommendedName>
        <fullName evidence="4">Photosystem II 10 kDa polypeptide, chloroplastic</fullName>
    </recommendedName>
</protein>
<keyword evidence="8" id="KW-0809">Transit peptide</keyword>
<evidence type="ECO:0000313" key="13">
    <source>
        <dbReference type="EMBL" id="CAK9209181.1"/>
    </source>
</evidence>
<evidence type="ECO:0000256" key="5">
    <source>
        <dbReference type="ARBA" id="ARBA00022528"/>
    </source>
</evidence>
<dbReference type="PANTHER" id="PTHR34369">
    <property type="entry name" value="PHOTOSYSTEM II 10 KDA POLYPEPTIDE, CHLOROPLASTIC"/>
    <property type="match status" value="1"/>
</dbReference>
<comment type="function">
    <text evidence="1">Associated with the oxygen-evolving complex of photosystem II.</text>
</comment>
<comment type="similarity">
    <text evidence="3">Belongs to the psbR family.</text>
</comment>
<organism evidence="13 14">
    <name type="scientific">Sphagnum troendelagicum</name>
    <dbReference type="NCBI Taxonomy" id="128251"/>
    <lineage>
        <taxon>Eukaryota</taxon>
        <taxon>Viridiplantae</taxon>
        <taxon>Streptophyta</taxon>
        <taxon>Embryophyta</taxon>
        <taxon>Bryophyta</taxon>
        <taxon>Sphagnophytina</taxon>
        <taxon>Sphagnopsida</taxon>
        <taxon>Sphagnales</taxon>
        <taxon>Sphagnaceae</taxon>
        <taxon>Sphagnum</taxon>
    </lineage>
</organism>
<keyword evidence="5" id="KW-0150">Chloroplast</keyword>
<proteinExistence type="inferred from homology"/>
<feature type="transmembrane region" description="Helical" evidence="12">
    <location>
        <begin position="109"/>
        <end position="128"/>
    </location>
</feature>
<keyword evidence="12" id="KW-0812">Transmembrane</keyword>
<dbReference type="Proteomes" id="UP001497512">
    <property type="component" value="Chromosome 17"/>
</dbReference>
<evidence type="ECO:0000256" key="12">
    <source>
        <dbReference type="SAM" id="Phobius"/>
    </source>
</evidence>
<comment type="subcellular location">
    <subcellularLocation>
        <location evidence="2">Plastid</location>
        <location evidence="2">Chloroplast thylakoid membrane</location>
    </subcellularLocation>
</comment>
<evidence type="ECO:0000256" key="6">
    <source>
        <dbReference type="ARBA" id="ARBA00022531"/>
    </source>
</evidence>
<evidence type="ECO:0000256" key="1">
    <source>
        <dbReference type="ARBA" id="ARBA00002966"/>
    </source>
</evidence>
<keyword evidence="14" id="KW-1185">Reference proteome</keyword>
<evidence type="ECO:0000256" key="7">
    <source>
        <dbReference type="ARBA" id="ARBA00022640"/>
    </source>
</evidence>
<keyword evidence="7" id="KW-0934">Plastid</keyword>
<evidence type="ECO:0000256" key="2">
    <source>
        <dbReference type="ARBA" id="ARBA00004334"/>
    </source>
</evidence>
<evidence type="ECO:0000256" key="10">
    <source>
        <dbReference type="ARBA" id="ARBA00023136"/>
    </source>
</evidence>
<sequence length="135" mass="14036">MATMSITITASPFLGTSPQALPALKSVRRRSIPLQVVASKKVNVKEPFGPTGGVKFRKGVDASGRVAKGKGVYQFAKKYGANVDGYSPIYAREEWSSTGDSYAGGTSALTIWATLLGGLLVGGAFLVYSTSALAS</sequence>
<keyword evidence="9" id="KW-0793">Thylakoid</keyword>
<dbReference type="PANTHER" id="PTHR34369:SF7">
    <property type="entry name" value="PHOTOSYSTEM II 10 KDA POLYPEPTIDE, CHLOROPLASTIC"/>
    <property type="match status" value="1"/>
</dbReference>
<reference evidence="13" key="1">
    <citation type="submission" date="2024-02" db="EMBL/GenBank/DDBJ databases">
        <authorList>
            <consortium name="ELIXIR-Norway"/>
            <consortium name="Elixir Norway"/>
        </authorList>
    </citation>
    <scope>NUCLEOTIDE SEQUENCE</scope>
</reference>
<name>A0ABP0TZL4_9BRYO</name>